<sequence length="885" mass="100530">MKPWTRWWWMGNAVDEKNIAVLLKKYQQVGIGGVEIAPIYGAKGYEDHYLQHLSTSWMDKLRYTVKQADSLNMGVDLTNGTGWPFGGPQVDKEHAATKLIVKHYQVDKGKPFIEKIKSPDEKQPDAPLLSLTAYGTDGKVLLITDKVDQEGKLHWESSDEHWDLYATFLGKTKQKVKRAAPGGDGFTLDHFSASALNQYLKPYDQAFDTQTLGVRAFYNDSYEVYGADWTPALFEVFKQKRGYDLRLYIRAFLSNDSTDLVSRVKSDYRETLADMLLENFTKPWTAWAHRHHGITKNQAHGSPGNLLDLYAAVDIPEAETFGSSYFPIPGLRRDSADIRNVDPDPIMLKFASSAAHVSGKNLVSSETFTWLTEHFKTSWAQCKPEVEQAFLAGINHVFYHGTTYSPTEVKWPGWLFYASVNFVPANSLWPHLSGLNTYITNVQSVLQNGNADNELLIYWPVYDAWGNPKGKDMPLKVHDIDKWLHPTAFYKSAVKLEEEGYSFDFISDHLLQNIRYEGGEWKTGNNALSYKVLLVPKTEKMPVTTLKELIRLAQEGGTVVFQSLPTDVPGLHALENRRKEFSRLLSEVKNIATGRSIKKGKIIIQDNFLGGLQAENVYGEPLVDEGLKFIRRKSGPDSYYYIVNHTAKAVDKYIQLLHPARNYYIMDPLSRQVGVAESKREHEKQYVRIQLNPGESWIIKSTQEQNPKEVLWTYLDNPSKNISLNGNWEVSFKEGGPQLPKTNTISSLRPWTTFTDSAARSFAGSAIYKLSFQLPEINAKEVLLQLDQVYESAKVKINGREAGIIWSIPYRLRVKDLLKKGSNVIEIEVANLMANRIRDMDRKGLTWRAYHEINFVNINYDPFDAANWKISPSGLAGKAVLIPYN</sequence>
<accession>A0A1H7XZI7</accession>
<evidence type="ECO:0000313" key="3">
    <source>
        <dbReference type="EMBL" id="SEM39034.1"/>
    </source>
</evidence>
<evidence type="ECO:0000259" key="2">
    <source>
        <dbReference type="Pfam" id="PF22666"/>
    </source>
</evidence>
<dbReference type="Pfam" id="PF17132">
    <property type="entry name" value="Glyco_hydro_106"/>
    <property type="match status" value="2"/>
</dbReference>
<dbReference type="InterPro" id="IPR054593">
    <property type="entry name" value="Beta-mannosidase-like_N2"/>
</dbReference>
<dbReference type="Pfam" id="PF22666">
    <property type="entry name" value="Glyco_hydro_2_N2"/>
    <property type="match status" value="1"/>
</dbReference>
<dbReference type="InterPro" id="IPR008979">
    <property type="entry name" value="Galactose-bd-like_sf"/>
</dbReference>
<dbReference type="STRING" id="407022.SAMN05661044_05068"/>
<keyword evidence="4" id="KW-1185">Reference proteome</keyword>
<dbReference type="PANTHER" id="PTHR36848">
    <property type="entry name" value="DNA-BINDING PROTEIN (PUTATIVE SECRETED PROTEIN)-RELATED"/>
    <property type="match status" value="1"/>
</dbReference>
<keyword evidence="1 3" id="KW-0378">Hydrolase</keyword>
<evidence type="ECO:0000256" key="1">
    <source>
        <dbReference type="ARBA" id="ARBA00022801"/>
    </source>
</evidence>
<evidence type="ECO:0000313" key="4">
    <source>
        <dbReference type="Proteomes" id="UP000199421"/>
    </source>
</evidence>
<organism evidence="3 4">
    <name type="scientific">Olivibacter domesticus</name>
    <name type="common">Pseudosphingobacterium domesticum</name>
    <dbReference type="NCBI Taxonomy" id="407022"/>
    <lineage>
        <taxon>Bacteria</taxon>
        <taxon>Pseudomonadati</taxon>
        <taxon>Bacteroidota</taxon>
        <taxon>Sphingobacteriia</taxon>
        <taxon>Sphingobacteriales</taxon>
        <taxon>Sphingobacteriaceae</taxon>
        <taxon>Olivibacter</taxon>
    </lineage>
</organism>
<dbReference type="NCBIfam" id="NF045579">
    <property type="entry name" value="rhamnoside_JR"/>
    <property type="match status" value="1"/>
</dbReference>
<dbReference type="RefSeq" id="WP_238383884.1">
    <property type="nucleotide sequence ID" value="NZ_FOAF01000011.1"/>
</dbReference>
<dbReference type="SUPFAM" id="SSF49785">
    <property type="entry name" value="Galactose-binding domain-like"/>
    <property type="match status" value="1"/>
</dbReference>
<proteinExistence type="predicted"/>
<dbReference type="InterPro" id="IPR053161">
    <property type="entry name" value="Ulvan_degrading_GH"/>
</dbReference>
<reference evidence="4" key="1">
    <citation type="submission" date="2016-10" db="EMBL/GenBank/DDBJ databases">
        <authorList>
            <person name="Varghese N."/>
            <person name="Submissions S."/>
        </authorList>
    </citation>
    <scope>NUCLEOTIDE SEQUENCE [LARGE SCALE GENOMIC DNA]</scope>
    <source>
        <strain evidence="4">DSM 18733</strain>
    </source>
</reference>
<dbReference type="Proteomes" id="UP000199421">
    <property type="component" value="Unassembled WGS sequence"/>
</dbReference>
<gene>
    <name evidence="3" type="ORF">SAMN05661044_05068</name>
</gene>
<feature type="domain" description="Beta-mannosidase-like galactose-binding" evidence="2">
    <location>
        <begin position="766"/>
        <end position="849"/>
    </location>
</feature>
<dbReference type="EMBL" id="FOAF01000011">
    <property type="protein sequence ID" value="SEM39034.1"/>
    <property type="molecule type" value="Genomic_DNA"/>
</dbReference>
<name>A0A1H7XZI7_OLID1</name>
<dbReference type="PANTHER" id="PTHR36848:SF2">
    <property type="entry name" value="SECRETED PROTEIN"/>
    <property type="match status" value="1"/>
</dbReference>
<dbReference type="GO" id="GO:0004553">
    <property type="term" value="F:hydrolase activity, hydrolyzing O-glycosyl compounds"/>
    <property type="evidence" value="ECO:0007669"/>
    <property type="project" value="UniProtKB-ARBA"/>
</dbReference>
<dbReference type="AlphaFoldDB" id="A0A1H7XZI7"/>
<protein>
    <submittedName>
        <fullName evidence="3">Glycosyl hydrolases family 2, sugar binding domain</fullName>
    </submittedName>
</protein>
<dbReference type="Gene3D" id="2.60.120.260">
    <property type="entry name" value="Galactose-binding domain-like"/>
    <property type="match status" value="1"/>
</dbReference>